<keyword evidence="1" id="KW-0472">Membrane</keyword>
<dbReference type="EMBL" id="FXTH01000009">
    <property type="protein sequence ID" value="SMO68305.1"/>
    <property type="molecule type" value="Genomic_DNA"/>
</dbReference>
<evidence type="ECO:0000256" key="1">
    <source>
        <dbReference type="SAM" id="Phobius"/>
    </source>
</evidence>
<feature type="transmembrane region" description="Helical" evidence="1">
    <location>
        <begin position="12"/>
        <end position="33"/>
    </location>
</feature>
<reference evidence="2 3" key="1">
    <citation type="submission" date="2017-05" db="EMBL/GenBank/DDBJ databases">
        <authorList>
            <person name="Varghese N."/>
            <person name="Submissions S."/>
        </authorList>
    </citation>
    <scope>NUCLEOTIDE SEQUENCE [LARGE SCALE GENOMIC DNA]</scope>
    <source>
        <strain evidence="2 3">DSM 21194</strain>
    </source>
</reference>
<organism evidence="2 3">
    <name type="scientific">Fodinibius sediminis</name>
    <dbReference type="NCBI Taxonomy" id="1214077"/>
    <lineage>
        <taxon>Bacteria</taxon>
        <taxon>Pseudomonadati</taxon>
        <taxon>Balneolota</taxon>
        <taxon>Balneolia</taxon>
        <taxon>Balneolales</taxon>
        <taxon>Balneolaceae</taxon>
        <taxon>Fodinibius</taxon>
    </lineage>
</organism>
<name>A0A521D9J0_9BACT</name>
<evidence type="ECO:0000313" key="2">
    <source>
        <dbReference type="EMBL" id="SMO68305.1"/>
    </source>
</evidence>
<sequence>MPSLSIDLIYAILWTLTGLLTLIFMFLLGYTFWTRVQNKYWNSYRRKFRDSYGPKIFAFLEGNAGQSEADALINKLNRATRDISFFLAMLKEMIEIVKGEEREKLNILIEHPRFIDFFQKNCFPVLKGIS</sequence>
<dbReference type="Proteomes" id="UP000317593">
    <property type="component" value="Unassembled WGS sequence"/>
</dbReference>
<protein>
    <submittedName>
        <fullName evidence="2">Uncharacterized protein</fullName>
    </submittedName>
</protein>
<proteinExistence type="predicted"/>
<accession>A0A521D9J0</accession>
<gene>
    <name evidence="2" type="ORF">SAMN06265218_10935</name>
</gene>
<keyword evidence="1" id="KW-0812">Transmembrane</keyword>
<dbReference type="AlphaFoldDB" id="A0A521D9J0"/>
<keyword evidence="3" id="KW-1185">Reference proteome</keyword>
<evidence type="ECO:0000313" key="3">
    <source>
        <dbReference type="Proteomes" id="UP000317593"/>
    </source>
</evidence>
<keyword evidence="1" id="KW-1133">Transmembrane helix</keyword>